<evidence type="ECO:0000313" key="10">
    <source>
        <dbReference type="Proteomes" id="UP000294933"/>
    </source>
</evidence>
<keyword evidence="6" id="KW-0472">Membrane</keyword>
<dbReference type="PANTHER" id="PTHR15858">
    <property type="entry name" value="IMMEDIATE EARLY RESPONSE 3-INTERACTING PROTEIN 1"/>
    <property type="match status" value="1"/>
</dbReference>
<dbReference type="EMBL" id="ML170156">
    <property type="protein sequence ID" value="TDL29883.1"/>
    <property type="molecule type" value="Genomic_DNA"/>
</dbReference>
<evidence type="ECO:0000256" key="3">
    <source>
        <dbReference type="ARBA" id="ARBA00022692"/>
    </source>
</evidence>
<dbReference type="VEuPathDB" id="FungiDB:BD410DRAFT_780384"/>
<dbReference type="InterPro" id="IPR013880">
    <property type="entry name" value="Yos1"/>
</dbReference>
<dbReference type="GO" id="GO:0006888">
    <property type="term" value="P:endoplasmic reticulum to Golgi vesicle-mediated transport"/>
    <property type="evidence" value="ECO:0007669"/>
    <property type="project" value="TreeGrafter"/>
</dbReference>
<keyword evidence="8" id="KW-0732">Signal</keyword>
<reference evidence="9 10" key="1">
    <citation type="submission" date="2018-06" db="EMBL/GenBank/DDBJ databases">
        <title>A transcriptomic atlas of mushroom development highlights an independent origin of complex multicellularity.</title>
        <authorList>
            <consortium name="DOE Joint Genome Institute"/>
            <person name="Krizsan K."/>
            <person name="Almasi E."/>
            <person name="Merenyi Z."/>
            <person name="Sahu N."/>
            <person name="Viragh M."/>
            <person name="Koszo T."/>
            <person name="Mondo S."/>
            <person name="Kiss B."/>
            <person name="Balint B."/>
            <person name="Kues U."/>
            <person name="Barry K."/>
            <person name="Hegedus J.C."/>
            <person name="Henrissat B."/>
            <person name="Johnson J."/>
            <person name="Lipzen A."/>
            <person name="Ohm R."/>
            <person name="Nagy I."/>
            <person name="Pangilinan J."/>
            <person name="Yan J."/>
            <person name="Xiong Y."/>
            <person name="Grigoriev I.V."/>
            <person name="Hibbett D.S."/>
            <person name="Nagy L.G."/>
        </authorList>
    </citation>
    <scope>NUCLEOTIDE SEQUENCE [LARGE SCALE GENOMIC DNA]</scope>
    <source>
        <strain evidence="9 10">SZMC22713</strain>
    </source>
</reference>
<keyword evidence="10" id="KW-1185">Reference proteome</keyword>
<evidence type="ECO:0000256" key="7">
    <source>
        <dbReference type="ARBA" id="ARBA00024203"/>
    </source>
</evidence>
<dbReference type="Proteomes" id="UP000294933">
    <property type="component" value="Unassembled WGS sequence"/>
</dbReference>
<evidence type="ECO:0000256" key="6">
    <source>
        <dbReference type="ARBA" id="ARBA00023136"/>
    </source>
</evidence>
<evidence type="ECO:0000256" key="1">
    <source>
        <dbReference type="ARBA" id="ARBA00004370"/>
    </source>
</evidence>
<keyword evidence="2" id="KW-0813">Transport</keyword>
<proteinExistence type="inferred from homology"/>
<dbReference type="OrthoDB" id="15356at2759"/>
<comment type="similarity">
    <text evidence="7">Belongs to the YOS1 family.</text>
</comment>
<dbReference type="GO" id="GO:0015031">
    <property type="term" value="P:protein transport"/>
    <property type="evidence" value="ECO:0007669"/>
    <property type="project" value="UniProtKB-KW"/>
</dbReference>
<evidence type="ECO:0000256" key="2">
    <source>
        <dbReference type="ARBA" id="ARBA00022448"/>
    </source>
</evidence>
<dbReference type="PANTHER" id="PTHR15858:SF0">
    <property type="entry name" value="IMMEDIATE EARLY RESPONSE 3-INTERACTING PROTEIN 1"/>
    <property type="match status" value="1"/>
</dbReference>
<keyword evidence="5" id="KW-1133">Transmembrane helix</keyword>
<dbReference type="GO" id="GO:0005789">
    <property type="term" value="C:endoplasmic reticulum membrane"/>
    <property type="evidence" value="ECO:0007669"/>
    <property type="project" value="TreeGrafter"/>
</dbReference>
<organism evidence="9 10">
    <name type="scientific">Rickenella mellea</name>
    <dbReference type="NCBI Taxonomy" id="50990"/>
    <lineage>
        <taxon>Eukaryota</taxon>
        <taxon>Fungi</taxon>
        <taxon>Dikarya</taxon>
        <taxon>Basidiomycota</taxon>
        <taxon>Agaricomycotina</taxon>
        <taxon>Agaricomycetes</taxon>
        <taxon>Hymenochaetales</taxon>
        <taxon>Rickenellaceae</taxon>
        <taxon>Rickenella</taxon>
    </lineage>
</organism>
<accession>A0A4R5XFJ6</accession>
<evidence type="ECO:0000313" key="9">
    <source>
        <dbReference type="EMBL" id="TDL29883.1"/>
    </source>
</evidence>
<keyword evidence="3" id="KW-0812">Transmembrane</keyword>
<dbReference type="Pfam" id="PF08571">
    <property type="entry name" value="Yos1"/>
    <property type="match status" value="1"/>
</dbReference>
<name>A0A4R5XFJ6_9AGAM</name>
<feature type="signal peptide" evidence="8">
    <location>
        <begin position="1"/>
        <end position="22"/>
    </location>
</feature>
<gene>
    <name evidence="9" type="ORF">BD410DRAFT_780384</name>
</gene>
<dbReference type="STRING" id="50990.A0A4R5XFJ6"/>
<dbReference type="GO" id="GO:0000139">
    <property type="term" value="C:Golgi membrane"/>
    <property type="evidence" value="ECO:0007669"/>
    <property type="project" value="TreeGrafter"/>
</dbReference>
<evidence type="ECO:0000256" key="5">
    <source>
        <dbReference type="ARBA" id="ARBA00022989"/>
    </source>
</evidence>
<comment type="subcellular location">
    <subcellularLocation>
        <location evidence="1">Membrane</location>
    </subcellularLocation>
</comment>
<dbReference type="GO" id="GO:0030134">
    <property type="term" value="C:COPII-coated ER to Golgi transport vesicle"/>
    <property type="evidence" value="ECO:0007669"/>
    <property type="project" value="TreeGrafter"/>
</dbReference>
<sequence length="97" mass="10673">MFYLGTMFYVSLLLVNALAVLSEERFLARIGWTSSPAQNAQPGFHQPYESYGGGGGQQAESFKGKLVNLIGAVRTLMRVPLIFVNVGVIFWELAFGK</sequence>
<keyword evidence="4" id="KW-0653">Protein transport</keyword>
<protein>
    <submittedName>
        <fullName evidence="9">Yos1-like protein</fullName>
    </submittedName>
</protein>
<feature type="chain" id="PRO_5020560479" evidence="8">
    <location>
        <begin position="23"/>
        <end position="97"/>
    </location>
</feature>
<evidence type="ECO:0000256" key="8">
    <source>
        <dbReference type="SAM" id="SignalP"/>
    </source>
</evidence>
<evidence type="ECO:0000256" key="4">
    <source>
        <dbReference type="ARBA" id="ARBA00022927"/>
    </source>
</evidence>
<dbReference type="AlphaFoldDB" id="A0A4R5XFJ6"/>